<protein>
    <submittedName>
        <fullName evidence="6">Metallophosphoesterase</fullName>
    </submittedName>
</protein>
<dbReference type="Pfam" id="PF00149">
    <property type="entry name" value="Metallophos"/>
    <property type="match status" value="1"/>
</dbReference>
<dbReference type="SUPFAM" id="SSF56300">
    <property type="entry name" value="Metallo-dependent phosphatases"/>
    <property type="match status" value="1"/>
</dbReference>
<evidence type="ECO:0000313" key="6">
    <source>
        <dbReference type="EMBL" id="MFC4602117.1"/>
    </source>
</evidence>
<keyword evidence="1 4" id="KW-0732">Signal</keyword>
<feature type="region of interest" description="Disordered" evidence="3">
    <location>
        <begin position="35"/>
        <end position="54"/>
    </location>
</feature>
<comment type="caution">
    <text evidence="6">The sequence shown here is derived from an EMBL/GenBank/DDBJ whole genome shotgun (WGS) entry which is preliminary data.</text>
</comment>
<dbReference type="InterPro" id="IPR006311">
    <property type="entry name" value="TAT_signal"/>
</dbReference>
<reference evidence="7" key="1">
    <citation type="journal article" date="2019" name="Int. J. Syst. Evol. Microbiol.">
        <title>The Global Catalogue of Microorganisms (GCM) 10K type strain sequencing project: providing services to taxonomists for standard genome sequencing and annotation.</title>
        <authorList>
            <consortium name="The Broad Institute Genomics Platform"/>
            <consortium name="The Broad Institute Genome Sequencing Center for Infectious Disease"/>
            <person name="Wu L."/>
            <person name="Ma J."/>
        </authorList>
    </citation>
    <scope>NUCLEOTIDE SEQUENCE [LARGE SCALE GENOMIC DNA]</scope>
    <source>
        <strain evidence="7">CCUG 54520</strain>
    </source>
</reference>
<sequence>MQNNGIDRRRFLAGAAAAGAAVPLAAMTAGTASAVSSADFGSSGPGPVDPGPDAEKFPFPDGAELRVLVTGDAGTGQPAQVAVADAIRDLHGREPLSMALGLGDNIYETGPSNEYDIQFAEKFEDPNHGLDFPWLMALGNHDNSAIFPGDGGWLLRGDEEVDYHRRSPRWWMPSRYYSVRVPEVNPVVEFFVLDLNPLAAYIPPLFSPYWAPNGPFMTEQAAWLDAALASSTAKWKIVCTHHPYLSNGKHGDAGKYDGIPVAPMNGALAKKFYEDHVVGRCQLILSGHDHSMQVLQPTVESKGTRQIVCGAAGKNDHGKGGAQEGRPSMYQNFSDVGFMVLDLSADTVTVKAYTVDITTGASTVAFEQRLI</sequence>
<dbReference type="Proteomes" id="UP001595914">
    <property type="component" value="Unassembled WGS sequence"/>
</dbReference>
<gene>
    <name evidence="6" type="ORF">ACFO6S_00250</name>
</gene>
<proteinExistence type="predicted"/>
<dbReference type="RefSeq" id="WP_378413031.1">
    <property type="nucleotide sequence ID" value="NZ_JBHSFO010000001.1"/>
</dbReference>
<dbReference type="Gene3D" id="3.60.21.10">
    <property type="match status" value="1"/>
</dbReference>
<keyword evidence="2" id="KW-0378">Hydrolase</keyword>
<dbReference type="EMBL" id="JBHSFO010000001">
    <property type="protein sequence ID" value="MFC4602117.1"/>
    <property type="molecule type" value="Genomic_DNA"/>
</dbReference>
<evidence type="ECO:0000259" key="5">
    <source>
        <dbReference type="Pfam" id="PF00149"/>
    </source>
</evidence>
<dbReference type="PANTHER" id="PTHR10161">
    <property type="entry name" value="TARTRATE-RESISTANT ACID PHOSPHATASE TYPE 5"/>
    <property type="match status" value="1"/>
</dbReference>
<evidence type="ECO:0000256" key="3">
    <source>
        <dbReference type="SAM" id="MobiDB-lite"/>
    </source>
</evidence>
<feature type="domain" description="Calcineurin-like phosphoesterase" evidence="5">
    <location>
        <begin position="65"/>
        <end position="291"/>
    </location>
</feature>
<evidence type="ECO:0000256" key="1">
    <source>
        <dbReference type="ARBA" id="ARBA00022729"/>
    </source>
</evidence>
<evidence type="ECO:0000313" key="7">
    <source>
        <dbReference type="Proteomes" id="UP001595914"/>
    </source>
</evidence>
<dbReference type="InterPro" id="IPR051558">
    <property type="entry name" value="Metallophosphoesterase_PAP"/>
</dbReference>
<feature type="chain" id="PRO_5045417072" evidence="4">
    <location>
        <begin position="35"/>
        <end position="371"/>
    </location>
</feature>
<accession>A0ABV9FKC9</accession>
<dbReference type="PANTHER" id="PTHR10161:SF14">
    <property type="entry name" value="TARTRATE-RESISTANT ACID PHOSPHATASE TYPE 5"/>
    <property type="match status" value="1"/>
</dbReference>
<evidence type="ECO:0000256" key="2">
    <source>
        <dbReference type="ARBA" id="ARBA00022801"/>
    </source>
</evidence>
<dbReference type="PROSITE" id="PS51318">
    <property type="entry name" value="TAT"/>
    <property type="match status" value="1"/>
</dbReference>
<keyword evidence="7" id="KW-1185">Reference proteome</keyword>
<organism evidence="6 7">
    <name type="scientific">Rhodococcus kronopolitis</name>
    <dbReference type="NCBI Taxonomy" id="1460226"/>
    <lineage>
        <taxon>Bacteria</taxon>
        <taxon>Bacillati</taxon>
        <taxon>Actinomycetota</taxon>
        <taxon>Actinomycetes</taxon>
        <taxon>Mycobacteriales</taxon>
        <taxon>Nocardiaceae</taxon>
        <taxon>Rhodococcus</taxon>
    </lineage>
</organism>
<feature type="signal peptide" evidence="4">
    <location>
        <begin position="1"/>
        <end position="34"/>
    </location>
</feature>
<name>A0ABV9FKC9_9NOCA</name>
<dbReference type="InterPro" id="IPR029052">
    <property type="entry name" value="Metallo-depent_PP-like"/>
</dbReference>
<dbReference type="InterPro" id="IPR019546">
    <property type="entry name" value="TAT_signal_bac_arc"/>
</dbReference>
<dbReference type="InterPro" id="IPR004843">
    <property type="entry name" value="Calcineurin-like_PHP"/>
</dbReference>
<dbReference type="NCBIfam" id="TIGR01409">
    <property type="entry name" value="TAT_signal_seq"/>
    <property type="match status" value="1"/>
</dbReference>
<evidence type="ECO:0000256" key="4">
    <source>
        <dbReference type="SAM" id="SignalP"/>
    </source>
</evidence>